<dbReference type="Gene3D" id="3.30.559.70">
    <property type="entry name" value="Choline/Carnitine o-acyltransferase, domain 2"/>
    <property type="match status" value="1"/>
</dbReference>
<feature type="domain" description="Choline/carnitine acyltransferase" evidence="5">
    <location>
        <begin position="53"/>
        <end position="617"/>
    </location>
</feature>
<evidence type="ECO:0000259" key="5">
    <source>
        <dbReference type="Pfam" id="PF00755"/>
    </source>
</evidence>
<dbReference type="Pfam" id="PF00755">
    <property type="entry name" value="Carn_acyltransf"/>
    <property type="match status" value="1"/>
</dbReference>
<dbReference type="GO" id="GO:0006635">
    <property type="term" value="P:fatty acid beta-oxidation"/>
    <property type="evidence" value="ECO:0007669"/>
    <property type="project" value="TreeGrafter"/>
</dbReference>
<keyword evidence="3 6" id="KW-0012">Acyltransferase</keyword>
<dbReference type="InterPro" id="IPR042231">
    <property type="entry name" value="Cho/carn_acyl_trans_2"/>
</dbReference>
<name>F0W3G1_9STRA</name>
<dbReference type="GO" id="GO:0004095">
    <property type="term" value="F:carnitine O-palmitoyltransferase activity"/>
    <property type="evidence" value="ECO:0007669"/>
    <property type="project" value="TreeGrafter"/>
</dbReference>
<dbReference type="AlphaFoldDB" id="F0W3G1"/>
<dbReference type="PANTHER" id="PTHR22589">
    <property type="entry name" value="CARNITINE O-ACYLTRANSFERASE"/>
    <property type="match status" value="1"/>
</dbReference>
<sequence length="630" mass="71270">MLRTAVGKSIRVSRRSFKNYFNERDVCTDTKHVALPHWYKRMTNTNEYNLPPLPVPMLSETLTRYLESVEPFMDRDNLEKYKEVVKQFEVGEGRQLQDALLQQHFLQTRSKSYPFSYIEEIWDKMYLGGRSESPVNVNPAYGLRNGSGSGERCGLTRAAHFAESLVKWWDKVKQSKLEQDPNQCMSFYAKQLGTSKIPNLICDKLVSHPRSAHIVVLKENAMYKLNVLSSDGKKALRKEAIFQQLEWIMNDSSRDQDVDISSLTAAKRDTWSHVRSKMMQHDEVNARSIADIDAALFVLVLERREATSKKESAELSLHGKGKWRWFDKLQVIASLAGHISINFEHSFSDGTVWNRWLHEVWHDMHGSDSGYAPLVALPEYQIEKGSKPDKLRWNLSSNLVDQIKEAEHDFSLLASNVSTEYLESESASKRSCKMWRLSPDGVAQMGFQLAFYRQHRKVPPTYESCSTRAFLHGRTETIRSATPAAANFIKAVEQNASKECQRDLLVKAVENHVRIAKLAQNGLGVDRHLTALASIANKRGISSSLLVSPQLAASKNFQLSSSNVTMPFLQYFTFGAVVPDGYGLGYLTHENALHVAITSFKSSSATNASAYKTLLEKSYQTISDLANNAP</sequence>
<feature type="active site" description="Proton acceptor" evidence="4">
    <location>
        <position position="345"/>
    </location>
</feature>
<evidence type="ECO:0000313" key="7">
    <source>
        <dbReference type="EMBL" id="CCA16336.1"/>
    </source>
</evidence>
<comment type="similarity">
    <text evidence="1">Belongs to the carnitine/choline acetyltransferase family.</text>
</comment>
<evidence type="ECO:0000256" key="3">
    <source>
        <dbReference type="ARBA" id="ARBA00023315"/>
    </source>
</evidence>
<dbReference type="EMBL" id="FR824058">
    <property type="protein sequence ID" value="CCA15604.1"/>
    <property type="molecule type" value="Genomic_DNA"/>
</dbReference>
<evidence type="ECO:0000256" key="2">
    <source>
        <dbReference type="ARBA" id="ARBA00022679"/>
    </source>
</evidence>
<dbReference type="InterPro" id="IPR023213">
    <property type="entry name" value="CAT-like_dom_sf"/>
</dbReference>
<evidence type="ECO:0000256" key="1">
    <source>
        <dbReference type="ARBA" id="ARBA00005232"/>
    </source>
</evidence>
<dbReference type="HOGENOM" id="CLU_013513_4_0_1"/>
<reference evidence="6" key="2">
    <citation type="submission" date="2011-02" db="EMBL/GenBank/DDBJ databases">
        <authorList>
            <person name="MacLean D."/>
        </authorList>
    </citation>
    <scope>NUCLEOTIDE SEQUENCE</scope>
</reference>
<evidence type="ECO:0000313" key="6">
    <source>
        <dbReference type="EMBL" id="CCA15604.1"/>
    </source>
</evidence>
<keyword evidence="2 6" id="KW-0808">Transferase</keyword>
<dbReference type="SUPFAM" id="SSF52777">
    <property type="entry name" value="CoA-dependent acyltransferases"/>
    <property type="match status" value="2"/>
</dbReference>
<accession>F0W3G1</accession>
<dbReference type="InterPro" id="IPR000542">
    <property type="entry name" value="Carn_acyl_trans"/>
</dbReference>
<dbReference type="GO" id="GO:0005739">
    <property type="term" value="C:mitochondrion"/>
    <property type="evidence" value="ECO:0007669"/>
    <property type="project" value="TreeGrafter"/>
</dbReference>
<evidence type="ECO:0000256" key="4">
    <source>
        <dbReference type="PIRSR" id="PIRSR600542-1"/>
    </source>
</evidence>
<dbReference type="Gene3D" id="3.30.559.10">
    <property type="entry name" value="Chloramphenicol acetyltransferase-like domain"/>
    <property type="match status" value="1"/>
</dbReference>
<organism evidence="6">
    <name type="scientific">Albugo laibachii Nc14</name>
    <dbReference type="NCBI Taxonomy" id="890382"/>
    <lineage>
        <taxon>Eukaryota</taxon>
        <taxon>Sar</taxon>
        <taxon>Stramenopiles</taxon>
        <taxon>Oomycota</taxon>
        <taxon>Peronosporomycetes</taxon>
        <taxon>Albuginales</taxon>
        <taxon>Albuginaceae</taxon>
        <taxon>Albugo</taxon>
    </lineage>
</organism>
<gene>
    <name evidence="6" type="primary">AlNc14C13G1529</name>
    <name evidence="7" type="synonym">AlNc14C20G2111</name>
    <name evidence="6" type="ORF">ALNC14_017470</name>
    <name evidence="7" type="ORF">ALNC14_024790</name>
</gene>
<dbReference type="EMBL" id="FR824065">
    <property type="protein sequence ID" value="CCA16336.1"/>
    <property type="molecule type" value="Genomic_DNA"/>
</dbReference>
<reference evidence="6" key="1">
    <citation type="journal article" date="2011" name="PLoS Biol.">
        <title>Gene gain and loss during evolution of obligate parasitism in the white rust pathogen of Arabidopsis thaliana.</title>
        <authorList>
            <person name="Kemen E."/>
            <person name="Gardiner A."/>
            <person name="Schultz-Larsen T."/>
            <person name="Kemen A.C."/>
            <person name="Balmuth A.L."/>
            <person name="Robert-Seilaniantz A."/>
            <person name="Bailey K."/>
            <person name="Holub E."/>
            <person name="Studholme D.J."/>
            <person name="Maclean D."/>
            <person name="Jones J.D."/>
        </authorList>
    </citation>
    <scope>NUCLEOTIDE SEQUENCE</scope>
</reference>
<proteinExistence type="inferred from homology"/>
<dbReference type="InterPro" id="IPR039551">
    <property type="entry name" value="Cho/carn_acyl_trans"/>
</dbReference>
<protein>
    <submittedName>
        <fullName evidence="6">Choline/Carnitine Oacyltransferase putative</fullName>
    </submittedName>
</protein>
<dbReference type="PANTHER" id="PTHR22589:SF16">
    <property type="entry name" value="CARNITINE O-PALMITOYLTRANSFERASE 2, MITOCHONDRIAL"/>
    <property type="match status" value="1"/>
</dbReference>
<dbReference type="PROSITE" id="PS00439">
    <property type="entry name" value="ACYLTRANSF_C_1"/>
    <property type="match status" value="1"/>
</dbReference>